<evidence type="ECO:0000256" key="4">
    <source>
        <dbReference type="ARBA" id="ARBA00022989"/>
    </source>
</evidence>
<gene>
    <name evidence="7" type="ORF">GCM10010094_53460</name>
</gene>
<dbReference type="Pfam" id="PF02653">
    <property type="entry name" value="BPD_transp_2"/>
    <property type="match status" value="1"/>
</dbReference>
<organism evidence="7 8">
    <name type="scientific">Streptomyces flaveus</name>
    <dbReference type="NCBI Taxonomy" id="66370"/>
    <lineage>
        <taxon>Bacteria</taxon>
        <taxon>Bacillati</taxon>
        <taxon>Actinomycetota</taxon>
        <taxon>Actinomycetes</taxon>
        <taxon>Kitasatosporales</taxon>
        <taxon>Streptomycetaceae</taxon>
        <taxon>Streptomyces</taxon>
        <taxon>Streptomyces aurantiacus group</taxon>
    </lineage>
</organism>
<comment type="subcellular location">
    <subcellularLocation>
        <location evidence="1">Cell membrane</location>
        <topology evidence="1">Multi-pass membrane protein</topology>
    </subcellularLocation>
</comment>
<keyword evidence="4 6" id="KW-1133">Transmembrane helix</keyword>
<reference evidence="7" key="1">
    <citation type="journal article" date="2014" name="Int. J. Syst. Evol. Microbiol.">
        <title>Complete genome sequence of Corynebacterium casei LMG S-19264T (=DSM 44701T), isolated from a smear-ripened cheese.</title>
        <authorList>
            <consortium name="US DOE Joint Genome Institute (JGI-PGF)"/>
            <person name="Walter F."/>
            <person name="Albersmeier A."/>
            <person name="Kalinowski J."/>
            <person name="Ruckert C."/>
        </authorList>
    </citation>
    <scope>NUCLEOTIDE SEQUENCE</scope>
    <source>
        <strain evidence="7">JCM 3035</strain>
    </source>
</reference>
<evidence type="ECO:0000256" key="3">
    <source>
        <dbReference type="ARBA" id="ARBA00022692"/>
    </source>
</evidence>
<comment type="caution">
    <text evidence="7">The sequence shown here is derived from an EMBL/GenBank/DDBJ whole genome shotgun (WGS) entry which is preliminary data.</text>
</comment>
<feature type="transmembrane region" description="Helical" evidence="6">
    <location>
        <begin position="299"/>
        <end position="316"/>
    </location>
</feature>
<proteinExistence type="predicted"/>
<evidence type="ECO:0000256" key="5">
    <source>
        <dbReference type="ARBA" id="ARBA00023136"/>
    </source>
</evidence>
<reference evidence="7" key="2">
    <citation type="submission" date="2020-09" db="EMBL/GenBank/DDBJ databases">
        <authorList>
            <person name="Sun Q."/>
            <person name="Ohkuma M."/>
        </authorList>
    </citation>
    <scope>NUCLEOTIDE SEQUENCE</scope>
    <source>
        <strain evidence="7">JCM 3035</strain>
    </source>
</reference>
<dbReference type="PANTHER" id="PTHR30482">
    <property type="entry name" value="HIGH-AFFINITY BRANCHED-CHAIN AMINO ACID TRANSPORT SYSTEM PERMEASE"/>
    <property type="match status" value="1"/>
</dbReference>
<dbReference type="GO" id="GO:0005886">
    <property type="term" value="C:plasma membrane"/>
    <property type="evidence" value="ECO:0007669"/>
    <property type="project" value="UniProtKB-SubCell"/>
</dbReference>
<keyword evidence="3 6" id="KW-0812">Transmembrane</keyword>
<evidence type="ECO:0000256" key="6">
    <source>
        <dbReference type="SAM" id="Phobius"/>
    </source>
</evidence>
<feature type="transmembrane region" description="Helical" evidence="6">
    <location>
        <begin position="59"/>
        <end position="82"/>
    </location>
</feature>
<dbReference type="AlphaFoldDB" id="A0A917VJD4"/>
<keyword evidence="5 6" id="KW-0472">Membrane</keyword>
<evidence type="ECO:0000313" key="8">
    <source>
        <dbReference type="Proteomes" id="UP000637788"/>
    </source>
</evidence>
<feature type="transmembrane region" description="Helical" evidence="6">
    <location>
        <begin position="24"/>
        <end position="47"/>
    </location>
</feature>
<dbReference type="RefSeq" id="WP_189324371.1">
    <property type="nucleotide sequence ID" value="NZ_BMPQ01000014.1"/>
</dbReference>
<feature type="transmembrane region" description="Helical" evidence="6">
    <location>
        <begin position="176"/>
        <end position="196"/>
    </location>
</feature>
<keyword evidence="8" id="KW-1185">Reference proteome</keyword>
<dbReference type="GO" id="GO:0015658">
    <property type="term" value="F:branched-chain amino acid transmembrane transporter activity"/>
    <property type="evidence" value="ECO:0007669"/>
    <property type="project" value="InterPro"/>
</dbReference>
<feature type="transmembrane region" description="Helical" evidence="6">
    <location>
        <begin position="102"/>
        <end position="120"/>
    </location>
</feature>
<feature type="transmembrane region" description="Helical" evidence="6">
    <location>
        <begin position="132"/>
        <end position="152"/>
    </location>
</feature>
<dbReference type="CDD" id="cd06581">
    <property type="entry name" value="TM_PBP1_LivM_like"/>
    <property type="match status" value="1"/>
</dbReference>
<dbReference type="Proteomes" id="UP000637788">
    <property type="component" value="Unassembled WGS sequence"/>
</dbReference>
<protein>
    <submittedName>
        <fullName evidence="7">Branched-chain amino acid ABC transporter permease</fullName>
    </submittedName>
</protein>
<dbReference type="EMBL" id="BMPQ01000014">
    <property type="protein sequence ID" value="GGK85513.1"/>
    <property type="molecule type" value="Genomic_DNA"/>
</dbReference>
<name>A0A917VJD4_9ACTN</name>
<dbReference type="PANTHER" id="PTHR30482:SF17">
    <property type="entry name" value="ABC TRANSPORTER ATP-BINDING PROTEIN"/>
    <property type="match status" value="1"/>
</dbReference>
<dbReference type="InterPro" id="IPR043428">
    <property type="entry name" value="LivM-like"/>
</dbReference>
<feature type="transmembrane region" description="Helical" evidence="6">
    <location>
        <begin position="263"/>
        <end position="290"/>
    </location>
</feature>
<dbReference type="InterPro" id="IPR001851">
    <property type="entry name" value="ABC_transp_permease"/>
</dbReference>
<evidence type="ECO:0000256" key="1">
    <source>
        <dbReference type="ARBA" id="ARBA00004651"/>
    </source>
</evidence>
<keyword evidence="2" id="KW-1003">Cell membrane</keyword>
<evidence type="ECO:0000313" key="7">
    <source>
        <dbReference type="EMBL" id="GGK85513.1"/>
    </source>
</evidence>
<evidence type="ECO:0000256" key="2">
    <source>
        <dbReference type="ARBA" id="ARBA00022475"/>
    </source>
</evidence>
<feature type="transmembrane region" description="Helical" evidence="6">
    <location>
        <begin position="227"/>
        <end position="251"/>
    </location>
</feature>
<accession>A0A917VJD4</accession>
<sequence length="348" mass="36477">MTAQTTAVVSPAAPSVLPAVRRGGLAAVLGLTGTLLVLLVMASLPYVVDNGVTTQLVKLCYLIALASMWNLLAGYAGMVSMGQQAFIGLGAYTLFVVNDHGINVYAGTLVVSAVVALIAWPVSYIAFRLRGGYFAVGTWVIAEVVRLIVVRFDSLGAASGRNITTITAEPVLRQAYTYWLALAVMAAALLGTYLALRSRLGLDLQAIRDDETAAGSLGVNVTRGKRIIYIAAAGGCAAAGAVICVNSLGVASPSQIFGVQYTALMIFMVVIGGIGTVEGPVIGALVYFLLDKYFAQSGVWYLVVIGAAAIAVSLYLPRGLWGTLAHRTGFAIFPVTHKVLQTTRRDEA</sequence>